<evidence type="ECO:0000256" key="1">
    <source>
        <dbReference type="SAM" id="MobiDB-lite"/>
    </source>
</evidence>
<sequence length="130" mass="14764">MEKDTDVDDVMICNDKLTNILINGDNAFKNLLMNTNNNKESLELYILFLVDSMNRMDLAYVNEKNEKNKFNVNNEKSEAASSSINSSNAEKRKAKIMRNNILNNSQKPLYNLLNVIQMITTFGILLGIIG</sequence>
<proteinExistence type="predicted"/>
<dbReference type="Proteomes" id="UP000193920">
    <property type="component" value="Unassembled WGS sequence"/>
</dbReference>
<dbReference type="AlphaFoldDB" id="A0A1Y2D4X9"/>
<protein>
    <submittedName>
        <fullName evidence="3">Uncharacterized protein</fullName>
    </submittedName>
</protein>
<accession>A0A1Y2D4X9</accession>
<name>A0A1Y2D4X9_9FUNG</name>
<evidence type="ECO:0000313" key="4">
    <source>
        <dbReference type="Proteomes" id="UP000193920"/>
    </source>
</evidence>
<keyword evidence="4" id="KW-1185">Reference proteome</keyword>
<feature type="region of interest" description="Disordered" evidence="1">
    <location>
        <begin position="71"/>
        <end position="90"/>
    </location>
</feature>
<organism evidence="3 4">
    <name type="scientific">Neocallimastix californiae</name>
    <dbReference type="NCBI Taxonomy" id="1754190"/>
    <lineage>
        <taxon>Eukaryota</taxon>
        <taxon>Fungi</taxon>
        <taxon>Fungi incertae sedis</taxon>
        <taxon>Chytridiomycota</taxon>
        <taxon>Chytridiomycota incertae sedis</taxon>
        <taxon>Neocallimastigomycetes</taxon>
        <taxon>Neocallimastigales</taxon>
        <taxon>Neocallimastigaceae</taxon>
        <taxon>Neocallimastix</taxon>
    </lineage>
</organism>
<feature type="compositionally biased region" description="Low complexity" evidence="1">
    <location>
        <begin position="71"/>
        <end position="88"/>
    </location>
</feature>
<dbReference type="EMBL" id="MCOG01000086">
    <property type="protein sequence ID" value="ORY54323.1"/>
    <property type="molecule type" value="Genomic_DNA"/>
</dbReference>
<gene>
    <name evidence="3" type="ORF">LY90DRAFT_507694</name>
</gene>
<evidence type="ECO:0000256" key="2">
    <source>
        <dbReference type="SAM" id="Phobius"/>
    </source>
</evidence>
<feature type="transmembrane region" description="Helical" evidence="2">
    <location>
        <begin position="109"/>
        <end position="129"/>
    </location>
</feature>
<comment type="caution">
    <text evidence="3">The sequence shown here is derived from an EMBL/GenBank/DDBJ whole genome shotgun (WGS) entry which is preliminary data.</text>
</comment>
<keyword evidence="2" id="KW-1133">Transmembrane helix</keyword>
<keyword evidence="2" id="KW-0812">Transmembrane</keyword>
<reference evidence="3 4" key="1">
    <citation type="submission" date="2016-08" db="EMBL/GenBank/DDBJ databases">
        <title>A Parts List for Fungal Cellulosomes Revealed by Comparative Genomics.</title>
        <authorList>
            <consortium name="DOE Joint Genome Institute"/>
            <person name="Haitjema C.H."/>
            <person name="Gilmore S.P."/>
            <person name="Henske J.K."/>
            <person name="Solomon K.V."/>
            <person name="De Groot R."/>
            <person name="Kuo A."/>
            <person name="Mondo S.J."/>
            <person name="Salamov A.A."/>
            <person name="Labutti K."/>
            <person name="Zhao Z."/>
            <person name="Chiniquy J."/>
            <person name="Barry K."/>
            <person name="Brewer H.M."/>
            <person name="Purvine S.O."/>
            <person name="Wright A.T."/>
            <person name="Boxma B."/>
            <person name="Van Alen T."/>
            <person name="Hackstein J.H."/>
            <person name="Baker S.E."/>
            <person name="Grigoriev I.V."/>
            <person name="O'Malley M.A."/>
        </authorList>
    </citation>
    <scope>NUCLEOTIDE SEQUENCE [LARGE SCALE GENOMIC DNA]</scope>
    <source>
        <strain evidence="3 4">G1</strain>
    </source>
</reference>
<evidence type="ECO:0000313" key="3">
    <source>
        <dbReference type="EMBL" id="ORY54323.1"/>
    </source>
</evidence>
<keyword evidence="2" id="KW-0472">Membrane</keyword>